<gene>
    <name evidence="2" type="ORF">PTRG_11358</name>
</gene>
<evidence type="ECO:0000256" key="1">
    <source>
        <dbReference type="SAM" id="MobiDB-lite"/>
    </source>
</evidence>
<evidence type="ECO:0000313" key="3">
    <source>
        <dbReference type="Proteomes" id="UP000001471"/>
    </source>
</evidence>
<feature type="compositionally biased region" description="Basic and acidic residues" evidence="1">
    <location>
        <begin position="194"/>
        <end position="210"/>
    </location>
</feature>
<dbReference type="EMBL" id="DS231631">
    <property type="protein sequence ID" value="EDU44408.1"/>
    <property type="molecule type" value="Genomic_DNA"/>
</dbReference>
<dbReference type="Proteomes" id="UP000001471">
    <property type="component" value="Unassembled WGS sequence"/>
</dbReference>
<organism evidence="2 3">
    <name type="scientific">Pyrenophora tritici-repentis (strain Pt-1C-BFP)</name>
    <name type="common">Wheat tan spot fungus</name>
    <name type="synonym">Drechslera tritici-repentis</name>
    <dbReference type="NCBI Taxonomy" id="426418"/>
    <lineage>
        <taxon>Eukaryota</taxon>
        <taxon>Fungi</taxon>
        <taxon>Dikarya</taxon>
        <taxon>Ascomycota</taxon>
        <taxon>Pezizomycotina</taxon>
        <taxon>Dothideomycetes</taxon>
        <taxon>Pleosporomycetidae</taxon>
        <taxon>Pleosporales</taxon>
        <taxon>Pleosporineae</taxon>
        <taxon>Pleosporaceae</taxon>
        <taxon>Pyrenophora</taxon>
    </lineage>
</organism>
<evidence type="ECO:0000313" key="2">
    <source>
        <dbReference type="EMBL" id="EDU44408.1"/>
    </source>
</evidence>
<feature type="region of interest" description="Disordered" evidence="1">
    <location>
        <begin position="59"/>
        <end position="79"/>
    </location>
</feature>
<feature type="region of interest" description="Disordered" evidence="1">
    <location>
        <begin position="146"/>
        <end position="223"/>
    </location>
</feature>
<sequence length="359" mass="40244">MKTSTVLSMDNIKIMTESAASAADVKTEGVNDKDFGPAFDKLYDLMDEDRMDECLEEARDLTSGRAPPTYLPSHQDLDSARECHPAGVSAKTDEIYDELAEFLQDLRNGLDNEEDEISLREAPPARSKLSMKLKSRYEAMIQKEEDEAMMEGQEEEEEEEEEDYDDDEKDADDKDAKSIDTDAATPERSGVENMETKETFASEPRPERETATPNKPYVPPFKRNLLNQEGSGDRTEDILQCMTVCAITVAKQVSAQIVAERKNAEKAQALLRDDLRRTIKVMSEENLAISKEKLAIERTSLATQLRDLEKVKANIAIERKVIADKLADLEKSNTQVTADSEQVSLSLSKLDSELAEMSD</sequence>
<reference evidence="3" key="1">
    <citation type="journal article" date="2013" name="G3 (Bethesda)">
        <title>Comparative genomics of a plant-pathogenic fungus, Pyrenophora tritici-repentis, reveals transduplication and the impact of repeat elements on pathogenicity and population divergence.</title>
        <authorList>
            <person name="Manning V.A."/>
            <person name="Pandelova I."/>
            <person name="Dhillon B."/>
            <person name="Wilhelm L.J."/>
            <person name="Goodwin S.B."/>
            <person name="Berlin A.M."/>
            <person name="Figueroa M."/>
            <person name="Freitag M."/>
            <person name="Hane J.K."/>
            <person name="Henrissat B."/>
            <person name="Holman W.H."/>
            <person name="Kodira C.D."/>
            <person name="Martin J."/>
            <person name="Oliver R.P."/>
            <person name="Robbertse B."/>
            <person name="Schackwitz W."/>
            <person name="Schwartz D.C."/>
            <person name="Spatafora J.W."/>
            <person name="Turgeon B.G."/>
            <person name="Yandava C."/>
            <person name="Young S."/>
            <person name="Zhou S."/>
            <person name="Zeng Q."/>
            <person name="Grigoriev I.V."/>
            <person name="Ma L.-J."/>
            <person name="Ciuffetti L.M."/>
        </authorList>
    </citation>
    <scope>NUCLEOTIDE SEQUENCE [LARGE SCALE GENOMIC DNA]</scope>
    <source>
        <strain evidence="3">Pt-1C-BFP</strain>
    </source>
</reference>
<accession>B2WNA1</accession>
<name>B2WNA1_PYRTR</name>
<dbReference type="InParanoid" id="B2WNA1"/>
<dbReference type="AlphaFoldDB" id="B2WNA1"/>
<dbReference type="HOGENOM" id="CLU_771937_0_0_1"/>
<protein>
    <submittedName>
        <fullName evidence="2">Uncharacterized protein</fullName>
    </submittedName>
</protein>
<feature type="compositionally biased region" description="Basic and acidic residues" evidence="1">
    <location>
        <begin position="171"/>
        <end position="180"/>
    </location>
</feature>
<proteinExistence type="predicted"/>
<feature type="compositionally biased region" description="Acidic residues" evidence="1">
    <location>
        <begin position="146"/>
        <end position="170"/>
    </location>
</feature>